<dbReference type="EMBL" id="BORW01000040">
    <property type="protein sequence ID" value="GIO69913.1"/>
    <property type="molecule type" value="Genomic_DNA"/>
</dbReference>
<evidence type="ECO:0000313" key="2">
    <source>
        <dbReference type="Proteomes" id="UP000680638"/>
    </source>
</evidence>
<reference evidence="1 2" key="1">
    <citation type="submission" date="2021-03" db="EMBL/GenBank/DDBJ databases">
        <title>Antimicrobial resistance genes in bacteria isolated from Japanese honey, and their potential for conferring macrolide and lincosamide resistance in the American foulbrood pathogen Paenibacillus larvae.</title>
        <authorList>
            <person name="Okamoto M."/>
            <person name="Kumagai M."/>
            <person name="Kanamori H."/>
            <person name="Takamatsu D."/>
        </authorList>
    </citation>
    <scope>NUCLEOTIDE SEQUENCE [LARGE SCALE GENOMIC DNA]</scope>
    <source>
        <strain evidence="1 2">J21TS3</strain>
    </source>
</reference>
<gene>
    <name evidence="1" type="ORF">J21TS3_47340</name>
</gene>
<dbReference type="Proteomes" id="UP000680638">
    <property type="component" value="Unassembled WGS sequence"/>
</dbReference>
<protein>
    <submittedName>
        <fullName evidence="1">Uncharacterized protein</fullName>
    </submittedName>
</protein>
<evidence type="ECO:0000313" key="1">
    <source>
        <dbReference type="EMBL" id="GIO69913.1"/>
    </source>
</evidence>
<organism evidence="1 2">
    <name type="scientific">Paenibacillus cookii</name>
    <dbReference type="NCBI Taxonomy" id="157839"/>
    <lineage>
        <taxon>Bacteria</taxon>
        <taxon>Bacillati</taxon>
        <taxon>Bacillota</taxon>
        <taxon>Bacilli</taxon>
        <taxon>Bacillales</taxon>
        <taxon>Paenibacillaceae</taxon>
        <taxon>Paenibacillus</taxon>
    </lineage>
</organism>
<comment type="caution">
    <text evidence="1">The sequence shown here is derived from an EMBL/GenBank/DDBJ whole genome shotgun (WGS) entry which is preliminary data.</text>
</comment>
<sequence length="109" mass="12453">MSIAVFIVDPVDDFERSFTIPVATESFYRQYWAPAIADLDLQWLALFENGVDVEQEDVPAVLGEVSRLKEWARANMHGDDLEHMLRRLELLEAELPKAYRRGGAVVYIG</sequence>
<dbReference type="RefSeq" id="WP_212952390.1">
    <property type="nucleotide sequence ID" value="NZ_BORW01000040.1"/>
</dbReference>
<accession>A0ABQ4M3D0</accession>
<proteinExistence type="predicted"/>
<name>A0ABQ4M3D0_9BACL</name>
<keyword evidence="2" id="KW-1185">Reference proteome</keyword>